<evidence type="ECO:0000313" key="3">
    <source>
        <dbReference type="Proteomes" id="UP000305471"/>
    </source>
</evidence>
<dbReference type="RefSeq" id="WP_136782194.1">
    <property type="nucleotide sequence ID" value="NZ_SWCO01000005.1"/>
</dbReference>
<dbReference type="Pfam" id="PF21294">
    <property type="entry name" value="Polysacc_lyase_14"/>
    <property type="match status" value="1"/>
</dbReference>
<dbReference type="PANTHER" id="PTHR40124:SF1">
    <property type="entry name" value="DISAGGREGATASE RELATED REPEAT PROTEIN"/>
    <property type="match status" value="1"/>
</dbReference>
<dbReference type="AlphaFoldDB" id="A0A4U0ZIZ4"/>
<feature type="domain" description="Polysaccharide lyase 14" evidence="1">
    <location>
        <begin position="98"/>
        <end position="259"/>
    </location>
</feature>
<accession>A0A4U0ZIZ4</accession>
<sequence>MIFRRIAPYFSILAVLCFDVFASVGIEGTNFKIIHTTPLYDESFESFNIKKWGTSGLTLVQDDINYVSPGNGNAHLKVTYIPTSRGTKRVTAEVLLEQPVYRAQLSYKVKFGEDFEFVRGGKLHGLGGGELTSGCKAQSKKGWSVRVVWLEGGVPALYVYDQNRTKRCGTAYPIHTGFAFQRNVWHHVLLDVKLNSNPLVNDATVVLSVDGNELSRLGNLQLTGAKDVLIDTFMFSTFHGGSNSTWSPSKRVFAEFDNFVVKGIFELN</sequence>
<protein>
    <recommendedName>
        <fullName evidence="1">Polysaccharide lyase 14 domain-containing protein</fullName>
    </recommendedName>
</protein>
<organism evidence="2 3">
    <name type="scientific">Alteromonas portus</name>
    <dbReference type="NCBI Taxonomy" id="2565549"/>
    <lineage>
        <taxon>Bacteria</taxon>
        <taxon>Pseudomonadati</taxon>
        <taxon>Pseudomonadota</taxon>
        <taxon>Gammaproteobacteria</taxon>
        <taxon>Alteromonadales</taxon>
        <taxon>Alteromonadaceae</taxon>
        <taxon>Alteromonas/Salinimonas group</taxon>
        <taxon>Alteromonas</taxon>
    </lineage>
</organism>
<dbReference type="OrthoDB" id="7552220at2"/>
<dbReference type="InterPro" id="IPR048958">
    <property type="entry name" value="Polysacc_lyase_14"/>
</dbReference>
<dbReference type="EMBL" id="SWCO01000005">
    <property type="protein sequence ID" value="TKB03503.1"/>
    <property type="molecule type" value="Genomic_DNA"/>
</dbReference>
<gene>
    <name evidence="2" type="ORF">E5672_10725</name>
</gene>
<keyword evidence="3" id="KW-1185">Reference proteome</keyword>
<evidence type="ECO:0000259" key="1">
    <source>
        <dbReference type="Pfam" id="PF21294"/>
    </source>
</evidence>
<name>A0A4U0ZIZ4_9ALTE</name>
<reference evidence="2 3" key="1">
    <citation type="submission" date="2019-04" db="EMBL/GenBank/DDBJ databases">
        <title>Alteromonas portus sp. nov., an alginate lyase-excreting marine bacterium.</title>
        <authorList>
            <person name="Huang H."/>
            <person name="Mo K."/>
            <person name="Bao S."/>
        </authorList>
    </citation>
    <scope>NUCLEOTIDE SEQUENCE [LARGE SCALE GENOMIC DNA]</scope>
    <source>
        <strain evidence="2 3">HB161718</strain>
    </source>
</reference>
<proteinExistence type="predicted"/>
<comment type="caution">
    <text evidence="2">The sequence shown here is derived from an EMBL/GenBank/DDBJ whole genome shotgun (WGS) entry which is preliminary data.</text>
</comment>
<dbReference type="Gene3D" id="2.60.120.200">
    <property type="match status" value="1"/>
</dbReference>
<dbReference type="Proteomes" id="UP000305471">
    <property type="component" value="Unassembled WGS sequence"/>
</dbReference>
<dbReference type="PANTHER" id="PTHR40124">
    <property type="match status" value="1"/>
</dbReference>
<evidence type="ECO:0000313" key="2">
    <source>
        <dbReference type="EMBL" id="TKB03503.1"/>
    </source>
</evidence>